<reference evidence="1 2" key="1">
    <citation type="submission" date="2023-03" db="EMBL/GenBank/DDBJ databases">
        <title>High recombination rates correlate with genetic variation in Cardiocondyla obscurior ants.</title>
        <authorList>
            <person name="Errbii M."/>
        </authorList>
    </citation>
    <scope>NUCLEOTIDE SEQUENCE [LARGE SCALE GENOMIC DNA]</scope>
    <source>
        <strain evidence="1">Alpha-2009</strain>
        <tissue evidence="1">Whole body</tissue>
    </source>
</reference>
<name>A0AAW2EVL3_9HYME</name>
<evidence type="ECO:0000313" key="1">
    <source>
        <dbReference type="EMBL" id="KAL0105907.1"/>
    </source>
</evidence>
<dbReference type="EMBL" id="JADYXP020000018">
    <property type="protein sequence ID" value="KAL0105907.1"/>
    <property type="molecule type" value="Genomic_DNA"/>
</dbReference>
<protein>
    <submittedName>
        <fullName evidence="1">Uncharacterized protein</fullName>
    </submittedName>
</protein>
<comment type="caution">
    <text evidence="1">The sequence shown here is derived from an EMBL/GenBank/DDBJ whole genome shotgun (WGS) entry which is preliminary data.</text>
</comment>
<accession>A0AAW2EVL3</accession>
<dbReference type="Proteomes" id="UP001430953">
    <property type="component" value="Unassembled WGS sequence"/>
</dbReference>
<organism evidence="1 2">
    <name type="scientific">Cardiocondyla obscurior</name>
    <dbReference type="NCBI Taxonomy" id="286306"/>
    <lineage>
        <taxon>Eukaryota</taxon>
        <taxon>Metazoa</taxon>
        <taxon>Ecdysozoa</taxon>
        <taxon>Arthropoda</taxon>
        <taxon>Hexapoda</taxon>
        <taxon>Insecta</taxon>
        <taxon>Pterygota</taxon>
        <taxon>Neoptera</taxon>
        <taxon>Endopterygota</taxon>
        <taxon>Hymenoptera</taxon>
        <taxon>Apocrita</taxon>
        <taxon>Aculeata</taxon>
        <taxon>Formicoidea</taxon>
        <taxon>Formicidae</taxon>
        <taxon>Myrmicinae</taxon>
        <taxon>Cardiocondyla</taxon>
    </lineage>
</organism>
<proteinExistence type="predicted"/>
<sequence>MKRPVGVHSCCLPRHQIEREEERRGERAAPSKRIPEMLQARGISIPAAREATIGLIPGTGFRGPPDAQSCLEKRGQRFPPRVLALAPRRNPKSVAFH</sequence>
<gene>
    <name evidence="1" type="ORF">PUN28_015969</name>
</gene>
<dbReference type="AlphaFoldDB" id="A0AAW2EVL3"/>
<keyword evidence="2" id="KW-1185">Reference proteome</keyword>
<evidence type="ECO:0000313" key="2">
    <source>
        <dbReference type="Proteomes" id="UP001430953"/>
    </source>
</evidence>